<evidence type="ECO:0000313" key="4">
    <source>
        <dbReference type="Proteomes" id="UP000676336"/>
    </source>
</evidence>
<evidence type="ECO:0000256" key="1">
    <source>
        <dbReference type="PROSITE-ProRule" id="PRU00076"/>
    </source>
</evidence>
<sequence>KNCESKFYNPGESTNNCRPNICNTGRCVSLKTTYYCSCPEDRYGEHCEKPFNFYKRNPGDKRSFYQLLNQIERDVADSNLDDSNEIDTEK</sequence>
<protein>
    <recommendedName>
        <fullName evidence="2">EGF-like domain-containing protein</fullName>
    </recommendedName>
</protein>
<feature type="non-terminal residue" evidence="3">
    <location>
        <position position="1"/>
    </location>
</feature>
<comment type="caution">
    <text evidence="3">The sequence shown here is derived from an EMBL/GenBank/DDBJ whole genome shotgun (WGS) entry which is preliminary data.</text>
</comment>
<accession>A0A8S3K4T8</accession>
<proteinExistence type="predicted"/>
<dbReference type="Gene3D" id="2.10.25.10">
    <property type="entry name" value="Laminin"/>
    <property type="match status" value="1"/>
</dbReference>
<dbReference type="SUPFAM" id="SSF57196">
    <property type="entry name" value="EGF/Laminin"/>
    <property type="match status" value="1"/>
</dbReference>
<feature type="domain" description="EGF-like" evidence="2">
    <location>
        <begin position="13"/>
        <end position="48"/>
    </location>
</feature>
<dbReference type="InterPro" id="IPR000742">
    <property type="entry name" value="EGF"/>
</dbReference>
<keyword evidence="1" id="KW-1015">Disulfide bond</keyword>
<dbReference type="Proteomes" id="UP000676336">
    <property type="component" value="Unassembled WGS sequence"/>
</dbReference>
<feature type="disulfide bond" evidence="1">
    <location>
        <begin position="17"/>
        <end position="27"/>
    </location>
</feature>
<keyword evidence="1" id="KW-0245">EGF-like domain</keyword>
<evidence type="ECO:0000259" key="2">
    <source>
        <dbReference type="PROSITE" id="PS50026"/>
    </source>
</evidence>
<dbReference type="AlphaFoldDB" id="A0A8S3K4T8"/>
<dbReference type="PROSITE" id="PS50026">
    <property type="entry name" value="EGF_3"/>
    <property type="match status" value="1"/>
</dbReference>
<reference evidence="3" key="1">
    <citation type="submission" date="2021-02" db="EMBL/GenBank/DDBJ databases">
        <authorList>
            <person name="Nowell W R."/>
        </authorList>
    </citation>
    <scope>NUCLEOTIDE SEQUENCE</scope>
</reference>
<dbReference type="EMBL" id="CAJOBI010364229">
    <property type="protein sequence ID" value="CAF5227557.1"/>
    <property type="molecule type" value="Genomic_DNA"/>
</dbReference>
<feature type="disulfide bond" evidence="1">
    <location>
        <begin position="38"/>
        <end position="47"/>
    </location>
</feature>
<dbReference type="PROSITE" id="PS00022">
    <property type="entry name" value="EGF_1"/>
    <property type="match status" value="1"/>
</dbReference>
<organism evidence="3 4">
    <name type="scientific">Rotaria magnacalcarata</name>
    <dbReference type="NCBI Taxonomy" id="392030"/>
    <lineage>
        <taxon>Eukaryota</taxon>
        <taxon>Metazoa</taxon>
        <taxon>Spiralia</taxon>
        <taxon>Gnathifera</taxon>
        <taxon>Rotifera</taxon>
        <taxon>Eurotatoria</taxon>
        <taxon>Bdelloidea</taxon>
        <taxon>Philodinida</taxon>
        <taxon>Philodinidae</taxon>
        <taxon>Rotaria</taxon>
    </lineage>
</organism>
<gene>
    <name evidence="3" type="ORF">SMN809_LOCUS85326</name>
</gene>
<name>A0A8S3K4T8_9BILA</name>
<evidence type="ECO:0000313" key="3">
    <source>
        <dbReference type="EMBL" id="CAF5227557.1"/>
    </source>
</evidence>
<comment type="caution">
    <text evidence="1">Lacks conserved residue(s) required for the propagation of feature annotation.</text>
</comment>